<proteinExistence type="predicted"/>
<gene>
    <name evidence="2" type="ORF">QSP1433_LOCUS16049</name>
</gene>
<organism evidence="2">
    <name type="scientific">Mucochytrium quahogii</name>
    <dbReference type="NCBI Taxonomy" id="96639"/>
    <lineage>
        <taxon>Eukaryota</taxon>
        <taxon>Sar</taxon>
        <taxon>Stramenopiles</taxon>
        <taxon>Bigyra</taxon>
        <taxon>Labyrinthulomycetes</taxon>
        <taxon>Thraustochytrida</taxon>
        <taxon>Thraustochytriidae</taxon>
        <taxon>Mucochytrium</taxon>
    </lineage>
</organism>
<name>A0A7S2WS82_9STRA</name>
<feature type="compositionally biased region" description="Polar residues" evidence="1">
    <location>
        <begin position="1"/>
        <end position="17"/>
    </location>
</feature>
<feature type="compositionally biased region" description="Polar residues" evidence="1">
    <location>
        <begin position="71"/>
        <end position="91"/>
    </location>
</feature>
<evidence type="ECO:0000313" key="2">
    <source>
        <dbReference type="EMBL" id="CAD9705028.1"/>
    </source>
</evidence>
<feature type="region of interest" description="Disordered" evidence="1">
    <location>
        <begin position="1"/>
        <end position="120"/>
    </location>
</feature>
<protein>
    <submittedName>
        <fullName evidence="2">Uncharacterized protein</fullName>
    </submittedName>
</protein>
<feature type="compositionally biased region" description="Low complexity" evidence="1">
    <location>
        <begin position="18"/>
        <end position="54"/>
    </location>
</feature>
<dbReference type="AlphaFoldDB" id="A0A7S2WS82"/>
<evidence type="ECO:0000256" key="1">
    <source>
        <dbReference type="SAM" id="MobiDB-lite"/>
    </source>
</evidence>
<accession>A0A7S2WS82</accession>
<sequence>MSSCASNEVTDRSPNWKSNARANSRAPNNTSSNNVNPNLDANLVPKSSPSYSPTTPVPTTPVPTWSETPAASPTNDGSNATPNQLQDQVIPQYSHYGVTDVSNYDPNEYDRNNTSPNLTPIANPSYSRYYLNVLIGNRYVASKKD</sequence>
<dbReference type="EMBL" id="HBHK01025563">
    <property type="protein sequence ID" value="CAD9705028.1"/>
    <property type="molecule type" value="Transcribed_RNA"/>
</dbReference>
<reference evidence="2" key="1">
    <citation type="submission" date="2021-01" db="EMBL/GenBank/DDBJ databases">
        <authorList>
            <person name="Corre E."/>
            <person name="Pelletier E."/>
            <person name="Niang G."/>
            <person name="Scheremetjew M."/>
            <person name="Finn R."/>
            <person name="Kale V."/>
            <person name="Holt S."/>
            <person name="Cochrane G."/>
            <person name="Meng A."/>
            <person name="Brown T."/>
            <person name="Cohen L."/>
        </authorList>
    </citation>
    <scope>NUCLEOTIDE SEQUENCE</scope>
    <source>
        <strain evidence="2">NY070348D</strain>
    </source>
</reference>